<protein>
    <submittedName>
        <fullName evidence="2">FlgD immunoglobulin-like domain containing protein</fullName>
    </submittedName>
</protein>
<gene>
    <name evidence="2" type="ORF">ACHKAR_21110</name>
</gene>
<organism evidence="2 3">
    <name type="scientific">Marinoscillum luteum</name>
    <dbReference type="NCBI Taxonomy" id="861051"/>
    <lineage>
        <taxon>Bacteria</taxon>
        <taxon>Pseudomonadati</taxon>
        <taxon>Bacteroidota</taxon>
        <taxon>Cytophagia</taxon>
        <taxon>Cytophagales</taxon>
        <taxon>Reichenbachiellaceae</taxon>
        <taxon>Marinoscillum</taxon>
    </lineage>
</organism>
<dbReference type="InterPro" id="IPR025965">
    <property type="entry name" value="FlgD/Vpr_Ig-like"/>
</dbReference>
<feature type="domain" description="FlgD/Vpr Ig-like" evidence="1">
    <location>
        <begin position="862"/>
        <end position="920"/>
    </location>
</feature>
<dbReference type="SUPFAM" id="SSF50939">
    <property type="entry name" value="Sialidases"/>
    <property type="match status" value="1"/>
</dbReference>
<dbReference type="RefSeq" id="WP_395419438.1">
    <property type="nucleotide sequence ID" value="NZ_JBIPKE010000020.1"/>
</dbReference>
<name>A0ABW7NEB7_9BACT</name>
<dbReference type="Gene3D" id="2.130.10.10">
    <property type="entry name" value="YVTN repeat-like/Quinoprotein amine dehydrogenase"/>
    <property type="match status" value="3"/>
</dbReference>
<dbReference type="PANTHER" id="PTHR43739">
    <property type="entry name" value="XYLOGLUCANASE (EUROFUNG)"/>
    <property type="match status" value="1"/>
</dbReference>
<dbReference type="SUPFAM" id="SSF110296">
    <property type="entry name" value="Oligoxyloglucan reducing end-specific cellobiohydrolase"/>
    <property type="match status" value="1"/>
</dbReference>
<dbReference type="Proteomes" id="UP001610063">
    <property type="component" value="Unassembled WGS sequence"/>
</dbReference>
<dbReference type="InterPro" id="IPR015943">
    <property type="entry name" value="WD40/YVTN_repeat-like_dom_sf"/>
</dbReference>
<dbReference type="InterPro" id="IPR052025">
    <property type="entry name" value="Xyloglucanase_GH74"/>
</dbReference>
<accession>A0ABW7NEB7</accession>
<dbReference type="InterPro" id="IPR036278">
    <property type="entry name" value="Sialidase_sf"/>
</dbReference>
<keyword evidence="3" id="KW-1185">Reference proteome</keyword>
<dbReference type="Pfam" id="PF13860">
    <property type="entry name" value="FlgD_ig"/>
    <property type="match status" value="1"/>
</dbReference>
<dbReference type="PANTHER" id="PTHR43739:SF5">
    <property type="entry name" value="EXO-ALPHA-SIALIDASE"/>
    <property type="match status" value="1"/>
</dbReference>
<reference evidence="2 3" key="1">
    <citation type="journal article" date="2013" name="Int. J. Syst. Evol. Microbiol.">
        <title>Marinoscillum luteum sp. nov., isolated from marine sediment.</title>
        <authorList>
            <person name="Cha I.T."/>
            <person name="Park S.J."/>
            <person name="Kim S.J."/>
            <person name="Kim J.G."/>
            <person name="Jung M.Y."/>
            <person name="Shin K.S."/>
            <person name="Kwon K.K."/>
            <person name="Yang S.H."/>
            <person name="Seo Y.S."/>
            <person name="Rhee S.K."/>
        </authorList>
    </citation>
    <scope>NUCLEOTIDE SEQUENCE [LARGE SCALE GENOMIC DNA]</scope>
    <source>
        <strain evidence="2 3">KCTC 23939</strain>
    </source>
</reference>
<dbReference type="InterPro" id="IPR026444">
    <property type="entry name" value="Secre_tail"/>
</dbReference>
<dbReference type="EMBL" id="JBIPKE010000020">
    <property type="protein sequence ID" value="MFH6985967.1"/>
    <property type="molecule type" value="Genomic_DNA"/>
</dbReference>
<evidence type="ECO:0000313" key="2">
    <source>
        <dbReference type="EMBL" id="MFH6985967.1"/>
    </source>
</evidence>
<dbReference type="Gene3D" id="2.60.40.4070">
    <property type="match status" value="1"/>
</dbReference>
<evidence type="ECO:0000259" key="1">
    <source>
        <dbReference type="Pfam" id="PF13860"/>
    </source>
</evidence>
<comment type="caution">
    <text evidence="2">The sequence shown here is derived from an EMBL/GenBank/DDBJ whole genome shotgun (WGS) entry which is preliminary data.</text>
</comment>
<dbReference type="NCBIfam" id="TIGR04183">
    <property type="entry name" value="Por_Secre_tail"/>
    <property type="match status" value="1"/>
</dbReference>
<evidence type="ECO:0000313" key="3">
    <source>
        <dbReference type="Proteomes" id="UP001610063"/>
    </source>
</evidence>
<proteinExistence type="predicted"/>
<sequence length="936" mass="102830">MNRVTGFLAFLIFFSIIREPKPLPDYSLVLDQQPSAIGTTEDPQARANYENRLLVDPSTGQIPKDIRDRELRFAELLLSRQHRAGHYQRVVAQNYELAGPFNVGGRTRAISLDIRNENTILAGGVSGGIWKTTNGGTDWKRTSDPALRNSVTALNQDLRPGKQDIWYAGTGELLGNSARSTAAPYRGAGLFKSTDGGESWEVLPGTIDNATPSQFSSQFQYIWAIETNQLNLSQDEVLVAAYGAILKSSDGGQTWGVALGQKLFDLPENTDLNESDAPFYTSLRKTPSGHFFAAMSSASSSNKLSPSAGFYFSATGDQWQQITPPGLAAYHERTVIGFAADESSVYFLTQGEEASLWRLNVANIQNGILSGSWTNLTSNIPASGGEYGDFESQGGYNMLIEVHPQNPNLVFIGGTNLYRSTDGFTSAKNIKWIGGYSPENDASVYPGHYPDQHALLFYPSDEKRMISANDGGIRLTTNVLADSVSWKSLNNGYLTSQFYTITQRLDKNTDEILGGMQDNGTYMRDALGENPSWNRILGGDGGYCAIAPNRDFVYVSFQNSQIYRLSLSSTFQLKSFARVDPIGGGEREGQGYLFINPFILDPTNASRMFLTGGDVIWRNENLLQVPGGNQKKTSVNWSEIKDTEQASGVYTAIDKARDQDILYAGIYSQSPTIVKVENASDPTRESVTFMSPTIFPENGHIACVTVNPENADHLIVVFSNYGIPSVFMTVDGGVSFSDISGNLEENPDGSGSGPSVRWAEIVPTTTGISIFVGTSTGLYSTTATDGAQTIWLKESEDKIGNAVITMMDYRDIDGRLVIATHGNGTFQSFLEDTRPFTNQYAPGEQLTSLQNYPNPFTKETMIRYSLPENGEVKIDLYDASGRFIRNLLWGPQYAGENRTIWDGTNNSGTRLKSGIYTYVLQFQGQQISKRMIYLPN</sequence>